<dbReference type="Pfam" id="PF13861">
    <property type="entry name" value="FLgD_tudor"/>
    <property type="match status" value="1"/>
</dbReference>
<dbReference type="RefSeq" id="WP_058264320.1">
    <property type="nucleotide sequence ID" value="NZ_CP051181.1"/>
</dbReference>
<evidence type="ECO:0000313" key="9">
    <source>
        <dbReference type="Proteomes" id="UP000051587"/>
    </source>
</evidence>
<accession>A0A0P1FL68</accession>
<dbReference type="Gene3D" id="2.60.40.4070">
    <property type="match status" value="1"/>
</dbReference>
<dbReference type="GO" id="GO:0044781">
    <property type="term" value="P:bacterial-type flagellum organization"/>
    <property type="evidence" value="ECO:0007669"/>
    <property type="project" value="UniProtKB-UniRule"/>
</dbReference>
<feature type="domain" description="FlgD Tudor-like" evidence="7">
    <location>
        <begin position="85"/>
        <end position="209"/>
    </location>
</feature>
<dbReference type="InterPro" id="IPR025965">
    <property type="entry name" value="FlgD/Vpr_Ig-like"/>
</dbReference>
<evidence type="ECO:0000256" key="3">
    <source>
        <dbReference type="ARBA" id="ARBA00022795"/>
    </source>
</evidence>
<protein>
    <recommendedName>
        <fullName evidence="2 5">Basal-body rod modification protein FlgD</fullName>
    </recommendedName>
</protein>
<evidence type="ECO:0000313" key="8">
    <source>
        <dbReference type="EMBL" id="CUH68532.1"/>
    </source>
</evidence>
<gene>
    <name evidence="8" type="primary">flgD</name>
    <name evidence="8" type="ORF">TG4357_03650</name>
</gene>
<proteinExistence type="inferred from homology"/>
<organism evidence="8 9">
    <name type="scientific">Thalassovita gelatinovora</name>
    <name type="common">Thalassobius gelatinovorus</name>
    <dbReference type="NCBI Taxonomy" id="53501"/>
    <lineage>
        <taxon>Bacteria</taxon>
        <taxon>Pseudomonadati</taxon>
        <taxon>Pseudomonadota</taxon>
        <taxon>Alphaproteobacteria</taxon>
        <taxon>Rhodobacterales</taxon>
        <taxon>Roseobacteraceae</taxon>
        <taxon>Thalassovita</taxon>
    </lineage>
</organism>
<dbReference type="Proteomes" id="UP000051587">
    <property type="component" value="Unassembled WGS sequence"/>
</dbReference>
<evidence type="ECO:0000259" key="6">
    <source>
        <dbReference type="Pfam" id="PF13860"/>
    </source>
</evidence>
<feature type="domain" description="FlgD/Vpr Ig-like" evidence="6">
    <location>
        <begin position="105"/>
        <end position="165"/>
    </location>
</feature>
<name>A0A0P1FL68_THAGE</name>
<evidence type="ECO:0000259" key="7">
    <source>
        <dbReference type="Pfam" id="PF13861"/>
    </source>
</evidence>
<comment type="function">
    <text evidence="4 5">Required for flagellar hook formation. May act as a scaffolding protein.</text>
</comment>
<dbReference type="InterPro" id="IPR025963">
    <property type="entry name" value="FLgD_Tudor"/>
</dbReference>
<evidence type="ECO:0000256" key="4">
    <source>
        <dbReference type="ARBA" id="ARBA00024746"/>
    </source>
</evidence>
<dbReference type="STRING" id="53501.SAMN04488043_106111"/>
<dbReference type="EMBL" id="CYSA01000028">
    <property type="protein sequence ID" value="CUH68532.1"/>
    <property type="molecule type" value="Genomic_DNA"/>
</dbReference>
<dbReference type="InterPro" id="IPR005648">
    <property type="entry name" value="FlgD"/>
</dbReference>
<dbReference type="AlphaFoldDB" id="A0A0P1FL68"/>
<dbReference type="Pfam" id="PF03963">
    <property type="entry name" value="FlgD"/>
    <property type="match status" value="1"/>
</dbReference>
<keyword evidence="9" id="KW-1185">Reference proteome</keyword>
<dbReference type="Pfam" id="PF13860">
    <property type="entry name" value="FlgD_ig"/>
    <property type="match status" value="1"/>
</dbReference>
<reference evidence="8 9" key="1">
    <citation type="submission" date="2015-09" db="EMBL/GenBank/DDBJ databases">
        <authorList>
            <consortium name="Swine Surveillance"/>
        </authorList>
    </citation>
    <scope>NUCLEOTIDE SEQUENCE [LARGE SCALE GENOMIC DNA]</scope>
    <source>
        <strain evidence="8 9">CECT 4357</strain>
    </source>
</reference>
<comment type="similarity">
    <text evidence="1 5">Belongs to the FlgD family.</text>
</comment>
<dbReference type="OrthoDB" id="9785233at2"/>
<evidence type="ECO:0000256" key="5">
    <source>
        <dbReference type="RuleBase" id="RU362076"/>
    </source>
</evidence>
<evidence type="ECO:0000256" key="1">
    <source>
        <dbReference type="ARBA" id="ARBA00010577"/>
    </source>
</evidence>
<evidence type="ECO:0000256" key="2">
    <source>
        <dbReference type="ARBA" id="ARBA00016013"/>
    </source>
</evidence>
<sequence length="220" mass="23282">MTDTSISGYSGVRTLTDMNASSAATNSTDTMGSSDFLTLLTTQLQNQDPFQPMENGEFLSQLAQMSTVRGIDDLNATMGAMATSSQISEASSMLGQRALVDGSVVRADETGNVAGRAILEQDAESVVVTYTDADTGDILHSDTVTNQYSGNVDFSWDNAPTDGRRIRVNVSATTEDGTQDASTQVYALIESVELNASVGGMTLQIQDYGAYLGSEITALR</sequence>
<dbReference type="Gene3D" id="2.30.30.910">
    <property type="match status" value="1"/>
</dbReference>
<keyword evidence="3 5" id="KW-1005">Bacterial flagellum biogenesis</keyword>